<dbReference type="AlphaFoldDB" id="A0A0U3HV97"/>
<keyword evidence="3" id="KW-0501">Molybdenum cofactor biosynthesis</keyword>
<dbReference type="KEGG" id="prr:AT705_19375"/>
<dbReference type="InterPro" id="IPR044672">
    <property type="entry name" value="MOCS2A"/>
</dbReference>
<dbReference type="UniPathway" id="UPA00344"/>
<accession>A0A0U3HV97</accession>
<evidence type="ECO:0000256" key="1">
    <source>
        <dbReference type="ARBA" id="ARBA00005046"/>
    </source>
</evidence>
<sequence length="83" mass="9087">MSTRILFFAQLRELLGCSQVEVAIDAPLSVAELRSKLIEQHPEWEAHLQNGQVLQAVNQILVNNKAIVQPGDEVALFPPVTGG</sequence>
<dbReference type="GO" id="GO:0006777">
    <property type="term" value="P:Mo-molybdopterin cofactor biosynthetic process"/>
    <property type="evidence" value="ECO:0007669"/>
    <property type="project" value="UniProtKB-KW"/>
</dbReference>
<dbReference type="InterPro" id="IPR012675">
    <property type="entry name" value="Beta-grasp_dom_sf"/>
</dbReference>
<evidence type="ECO:0000256" key="2">
    <source>
        <dbReference type="ARBA" id="ARBA00022741"/>
    </source>
</evidence>
<name>A0A0U3HV97_9GAMM</name>
<dbReference type="GO" id="GO:0000166">
    <property type="term" value="F:nucleotide binding"/>
    <property type="evidence" value="ECO:0007669"/>
    <property type="project" value="UniProtKB-KW"/>
</dbReference>
<evidence type="ECO:0000256" key="4">
    <source>
        <dbReference type="ARBA" id="ARBA00024200"/>
    </source>
</evidence>
<organism evidence="6 7">
    <name type="scientific">Pseudoalteromonas rubra</name>
    <dbReference type="NCBI Taxonomy" id="43658"/>
    <lineage>
        <taxon>Bacteria</taxon>
        <taxon>Pseudomonadati</taxon>
        <taxon>Pseudomonadota</taxon>
        <taxon>Gammaproteobacteria</taxon>
        <taxon>Alteromonadales</taxon>
        <taxon>Pseudoalteromonadaceae</taxon>
        <taxon>Pseudoalteromonas</taxon>
    </lineage>
</organism>
<keyword evidence="2" id="KW-0547">Nucleotide-binding</keyword>
<evidence type="ECO:0000256" key="5">
    <source>
        <dbReference type="ARBA" id="ARBA00024247"/>
    </source>
</evidence>
<dbReference type="Gene3D" id="3.10.20.30">
    <property type="match status" value="1"/>
</dbReference>
<comment type="similarity">
    <text evidence="4">Belongs to the MoaD family.</text>
</comment>
<dbReference type="FunFam" id="3.10.20.30:FF:000010">
    <property type="entry name" value="Molybdopterin synthase sulfur carrier subunit"/>
    <property type="match status" value="1"/>
</dbReference>
<comment type="pathway">
    <text evidence="1">Cofactor biosynthesis; molybdopterin biosynthesis.</text>
</comment>
<reference evidence="6 7" key="1">
    <citation type="submission" date="2015-12" db="EMBL/GenBank/DDBJ databases">
        <title>Complete genome sequence of Pseudoalteromonas rubra SCSIO 6842, harboring a conjugative plasmid.</title>
        <authorList>
            <person name="Li B."/>
            <person name="Wang X."/>
        </authorList>
    </citation>
    <scope>NUCLEOTIDE SEQUENCE [LARGE SCALE GENOMIC DNA]</scope>
    <source>
        <strain evidence="6 7">SCSIO 6842</strain>
    </source>
</reference>
<gene>
    <name evidence="6" type="ORF">AT705_19375</name>
</gene>
<dbReference type="CDD" id="cd00754">
    <property type="entry name" value="Ubl_MoaD"/>
    <property type="match status" value="1"/>
</dbReference>
<dbReference type="SUPFAM" id="SSF54285">
    <property type="entry name" value="MoaD/ThiS"/>
    <property type="match status" value="1"/>
</dbReference>
<dbReference type="PANTHER" id="PTHR33359:SF1">
    <property type="entry name" value="MOLYBDOPTERIN SYNTHASE SULFUR CARRIER SUBUNIT"/>
    <property type="match status" value="1"/>
</dbReference>
<dbReference type="EMBL" id="CP013611">
    <property type="protein sequence ID" value="ALU44920.1"/>
    <property type="molecule type" value="Genomic_DNA"/>
</dbReference>
<protein>
    <recommendedName>
        <fullName evidence="5">Molybdopterin synthase sulfur carrier subunit</fullName>
    </recommendedName>
</protein>
<proteinExistence type="inferred from homology"/>
<dbReference type="InterPro" id="IPR003749">
    <property type="entry name" value="ThiS/MoaD-like"/>
</dbReference>
<dbReference type="RefSeq" id="WP_058797848.1">
    <property type="nucleotide sequence ID" value="NZ_CP013611.1"/>
</dbReference>
<evidence type="ECO:0000313" key="7">
    <source>
        <dbReference type="Proteomes" id="UP000069015"/>
    </source>
</evidence>
<dbReference type="PANTHER" id="PTHR33359">
    <property type="entry name" value="MOLYBDOPTERIN SYNTHASE SULFUR CARRIER SUBUNIT"/>
    <property type="match status" value="1"/>
</dbReference>
<dbReference type="Proteomes" id="UP000069015">
    <property type="component" value="Chromosome 1"/>
</dbReference>
<dbReference type="NCBIfam" id="TIGR01682">
    <property type="entry name" value="moaD"/>
    <property type="match status" value="1"/>
</dbReference>
<evidence type="ECO:0000313" key="6">
    <source>
        <dbReference type="EMBL" id="ALU44920.1"/>
    </source>
</evidence>
<dbReference type="InterPro" id="IPR016155">
    <property type="entry name" value="Mopterin_synth/thiamin_S_b"/>
</dbReference>
<evidence type="ECO:0000256" key="3">
    <source>
        <dbReference type="ARBA" id="ARBA00023150"/>
    </source>
</evidence>
<dbReference type="GO" id="GO:1990133">
    <property type="term" value="C:molybdopterin adenylyltransferase complex"/>
    <property type="evidence" value="ECO:0007669"/>
    <property type="project" value="TreeGrafter"/>
</dbReference>
<dbReference type="Pfam" id="PF02597">
    <property type="entry name" value="ThiS"/>
    <property type="match status" value="1"/>
</dbReference>